<accession>A0AAD0KHR5</accession>
<dbReference type="Pfam" id="PF13786">
    <property type="entry name" value="DUF4179"/>
    <property type="match status" value="1"/>
</dbReference>
<gene>
    <name evidence="4" type="ORF">CD191_03320</name>
</gene>
<feature type="domain" description="DUF4179" evidence="2">
    <location>
        <begin position="63"/>
        <end position="150"/>
    </location>
</feature>
<reference evidence="4 5" key="1">
    <citation type="submission" date="2017-06" db="EMBL/GenBank/DDBJ databases">
        <title>Complete genome sequence of Paenibacillus odorifer CBA7130.</title>
        <authorList>
            <person name="Nam Y.-D."/>
            <person name="Kang J."/>
            <person name="Chung W.-H."/>
        </authorList>
    </citation>
    <scope>NUCLEOTIDE SEQUENCE [LARGE SCALE GENOMIC DNA]</scope>
    <source>
        <strain evidence="4 5">CBA7130</strain>
    </source>
</reference>
<organism evidence="4 5">
    <name type="scientific">Paenibacillus odorifer</name>
    <dbReference type="NCBI Taxonomy" id="189426"/>
    <lineage>
        <taxon>Bacteria</taxon>
        <taxon>Bacillati</taxon>
        <taxon>Bacillota</taxon>
        <taxon>Bacilli</taxon>
        <taxon>Bacillales</taxon>
        <taxon>Paenibacillaceae</taxon>
        <taxon>Paenibacillus</taxon>
    </lineage>
</organism>
<dbReference type="Pfam" id="PF18705">
    <property type="entry name" value="DUF5643"/>
    <property type="match status" value="1"/>
</dbReference>
<evidence type="ECO:0000256" key="1">
    <source>
        <dbReference type="SAM" id="Phobius"/>
    </source>
</evidence>
<dbReference type="Proteomes" id="UP000249163">
    <property type="component" value="Chromosome"/>
</dbReference>
<evidence type="ECO:0000259" key="2">
    <source>
        <dbReference type="Pfam" id="PF13786"/>
    </source>
</evidence>
<feature type="domain" description="DUF5643" evidence="3">
    <location>
        <begin position="269"/>
        <end position="381"/>
    </location>
</feature>
<dbReference type="Gene3D" id="2.60.40.1640">
    <property type="entry name" value="Conserved domain protein"/>
    <property type="match status" value="1"/>
</dbReference>
<dbReference type="Gene3D" id="2.60.40.1630">
    <property type="entry name" value="bacillus anthracis domain"/>
    <property type="match status" value="1"/>
</dbReference>
<dbReference type="InterPro" id="IPR040680">
    <property type="entry name" value="DUF5643"/>
</dbReference>
<evidence type="ECO:0000313" key="4">
    <source>
        <dbReference type="EMBL" id="AWV31733.1"/>
    </source>
</evidence>
<keyword evidence="1" id="KW-1133">Transmembrane helix</keyword>
<protein>
    <recommendedName>
        <fullName evidence="6">Tat pathway signal protein</fullName>
    </recommendedName>
</protein>
<dbReference type="EMBL" id="CP021965">
    <property type="protein sequence ID" value="AWV31733.1"/>
    <property type="molecule type" value="Genomic_DNA"/>
</dbReference>
<proteinExistence type="predicted"/>
<evidence type="ECO:0000259" key="3">
    <source>
        <dbReference type="Pfam" id="PF18705"/>
    </source>
</evidence>
<keyword evidence="1" id="KW-0812">Transmembrane</keyword>
<evidence type="ECO:0008006" key="6">
    <source>
        <dbReference type="Google" id="ProtNLM"/>
    </source>
</evidence>
<evidence type="ECO:0000313" key="5">
    <source>
        <dbReference type="Proteomes" id="UP000249163"/>
    </source>
</evidence>
<dbReference type="AlphaFoldDB" id="A0AAD0KHR5"/>
<dbReference type="InterPro" id="IPR025436">
    <property type="entry name" value="DUF4179"/>
</dbReference>
<sequence length="401" mass="44417">MKEAALMEKWQDPTESQKMEHIRQTFLNHEMPVDSFSDSIMKRIGDEGMEKRASRKNGNKFLKKSLVAASAAAVLGAGIIGSGFVSPVMAETLKQIPVVGSIFKGIDDKGLNAAEEKGLSTAPNQSVTHDGVTLKVTDAYYDGSRLAFAIEREGIDNDKMMAEMIIEPIEFDPSLTEQHGKVTMNQSEKGLLGSAEVKLPNGKKLESQMSSFGDVEGKKNAILYDYRNLNNIEALGDEFELSISVPVAQIAEPFVIKVPVRKVTEGIIKLDLNQTKEAEEFSYTITKLELTPATSRLQLSEEGKAPTVKEKDGYTTSEMFYEIVDELGNAFSSGGSFNLPAIVYPLVDKDFIPFAQTPKTITVKPFTYSIDENHKALRDEEGKQVKHYYPELEQTIQVEQK</sequence>
<feature type="transmembrane region" description="Helical" evidence="1">
    <location>
        <begin position="65"/>
        <end position="85"/>
    </location>
</feature>
<name>A0AAD0KHR5_9BACL</name>
<keyword evidence="1" id="KW-0472">Membrane</keyword>